<dbReference type="GO" id="GO:0005730">
    <property type="term" value="C:nucleolus"/>
    <property type="evidence" value="ECO:0007669"/>
    <property type="project" value="TreeGrafter"/>
</dbReference>
<dbReference type="Pfam" id="PF01246">
    <property type="entry name" value="Ribosomal_L24e"/>
    <property type="match status" value="1"/>
</dbReference>
<evidence type="ECO:0000256" key="4">
    <source>
        <dbReference type="ARBA" id="ARBA00023242"/>
    </source>
</evidence>
<dbReference type="SUPFAM" id="SSF57716">
    <property type="entry name" value="Glucocorticoid receptor-like (DNA-binding domain)"/>
    <property type="match status" value="1"/>
</dbReference>
<feature type="region of interest" description="Disordered" evidence="8">
    <location>
        <begin position="138"/>
        <end position="213"/>
    </location>
</feature>
<proteinExistence type="inferred from homology"/>
<evidence type="ECO:0000256" key="1">
    <source>
        <dbReference type="ARBA" id="ARBA00004123"/>
    </source>
</evidence>
<sequence length="213" mass="25000">MRVEKCYFCSSTVYPGHGIQFVRNDCKIFRFCRSKCHKNFKKKKNPRKAKWTKSYRKAAGKELCVDPSFEFEKHRDIPVKYNRELWEKSVEAMKRVQEVRSKREGKFVMDRLKKGLEVEKQMDIHEVKKHMHVIRSPAAGLKRKKEDLEEEMDLEEEVAQQVEATPSTSKGKEKRAKVEVKEEEDLDKMSEADSGDDDDDDEEESDDSDSGDE</sequence>
<evidence type="ECO:0000256" key="3">
    <source>
        <dbReference type="ARBA" id="ARBA00022517"/>
    </source>
</evidence>
<evidence type="ECO:0000256" key="2">
    <source>
        <dbReference type="ARBA" id="ARBA00005647"/>
    </source>
</evidence>
<evidence type="ECO:0000256" key="5">
    <source>
        <dbReference type="ARBA" id="ARBA00039784"/>
    </source>
</evidence>
<dbReference type="SMART" id="SM00746">
    <property type="entry name" value="TRASH"/>
    <property type="match status" value="1"/>
</dbReference>
<keyword evidence="4" id="KW-0539">Nucleus</keyword>
<dbReference type="GO" id="GO:0042273">
    <property type="term" value="P:ribosomal large subunit biogenesis"/>
    <property type="evidence" value="ECO:0007669"/>
    <property type="project" value="TreeGrafter"/>
</dbReference>
<dbReference type="InterPro" id="IPR023442">
    <property type="entry name" value="Ribosomal_eL24_CS"/>
</dbReference>
<accession>A0AAV2RN95</accession>
<gene>
    <name evidence="10" type="ORF">MNOR_LOCUS27384</name>
</gene>
<evidence type="ECO:0000313" key="10">
    <source>
        <dbReference type="EMBL" id="CAL4134188.1"/>
    </source>
</evidence>
<comment type="function">
    <text evidence="6">Involved in the biogenesis of the 60S ribosomal subunit. Ensures the docking of NOG1 to pre-60S particles.</text>
</comment>
<dbReference type="Gene3D" id="2.30.170.20">
    <property type="entry name" value="Ribosomal protein L24e"/>
    <property type="match status" value="1"/>
</dbReference>
<feature type="compositionally biased region" description="Acidic residues" evidence="8">
    <location>
        <begin position="193"/>
        <end position="213"/>
    </location>
</feature>
<dbReference type="PANTHER" id="PTHR10792">
    <property type="entry name" value="60S RIBOSOMAL PROTEIN L24"/>
    <property type="match status" value="1"/>
</dbReference>
<evidence type="ECO:0000256" key="7">
    <source>
        <dbReference type="ARBA" id="ARBA00064137"/>
    </source>
</evidence>
<feature type="domain" description="TRASH" evidence="9">
    <location>
        <begin position="6"/>
        <end position="44"/>
    </location>
</feature>
<dbReference type="CDD" id="cd00472">
    <property type="entry name" value="Ribosomal_L24e_L24"/>
    <property type="match status" value="1"/>
</dbReference>
<evidence type="ECO:0000256" key="8">
    <source>
        <dbReference type="SAM" id="MobiDB-lite"/>
    </source>
</evidence>
<reference evidence="10 11" key="1">
    <citation type="submission" date="2024-05" db="EMBL/GenBank/DDBJ databases">
        <authorList>
            <person name="Wallberg A."/>
        </authorList>
    </citation>
    <scope>NUCLEOTIDE SEQUENCE [LARGE SCALE GENOMIC DNA]</scope>
</reference>
<comment type="similarity">
    <text evidence="2">Belongs to the eukaryotic ribosomal protein eL24 family.</text>
</comment>
<organism evidence="10 11">
    <name type="scientific">Meganyctiphanes norvegica</name>
    <name type="common">Northern krill</name>
    <name type="synonym">Thysanopoda norvegica</name>
    <dbReference type="NCBI Taxonomy" id="48144"/>
    <lineage>
        <taxon>Eukaryota</taxon>
        <taxon>Metazoa</taxon>
        <taxon>Ecdysozoa</taxon>
        <taxon>Arthropoda</taxon>
        <taxon>Crustacea</taxon>
        <taxon>Multicrustacea</taxon>
        <taxon>Malacostraca</taxon>
        <taxon>Eumalacostraca</taxon>
        <taxon>Eucarida</taxon>
        <taxon>Euphausiacea</taxon>
        <taxon>Euphausiidae</taxon>
        <taxon>Meganyctiphanes</taxon>
    </lineage>
</organism>
<dbReference type="FunFam" id="2.30.170.20:FF:000001">
    <property type="entry name" value="probable ribosome biogenesis protein RLP24"/>
    <property type="match status" value="1"/>
</dbReference>
<keyword evidence="11" id="KW-1185">Reference proteome</keyword>
<evidence type="ECO:0000313" key="11">
    <source>
        <dbReference type="Proteomes" id="UP001497623"/>
    </source>
</evidence>
<dbReference type="EMBL" id="CAXKWB010028733">
    <property type="protein sequence ID" value="CAL4134188.1"/>
    <property type="molecule type" value="Genomic_DNA"/>
</dbReference>
<dbReference type="InterPro" id="IPR056366">
    <property type="entry name" value="Ribosomal_eL24"/>
</dbReference>
<comment type="subunit">
    <text evidence="7">Associated with nucleolar and cytoplasmic pre-60S particles. At the end of biogenesis it dissociates from cytoplasmic pre-60S particles and is likely to be exchanged for its ribosomal homologue, RPL24.</text>
</comment>
<comment type="subcellular location">
    <subcellularLocation>
        <location evidence="1">Nucleus</location>
    </subcellularLocation>
</comment>
<feature type="compositionally biased region" description="Acidic residues" evidence="8">
    <location>
        <begin position="148"/>
        <end position="158"/>
    </location>
</feature>
<dbReference type="PROSITE" id="PS01073">
    <property type="entry name" value="RIBOSOMAL_L24E"/>
    <property type="match status" value="1"/>
</dbReference>
<dbReference type="PANTHER" id="PTHR10792:SF8">
    <property type="entry name" value="RIBOSOME BIOGENESIS PROTEIN RLP24-RELATED"/>
    <property type="match status" value="1"/>
</dbReference>
<dbReference type="GO" id="GO:0003735">
    <property type="term" value="F:structural constituent of ribosome"/>
    <property type="evidence" value="ECO:0007669"/>
    <property type="project" value="InterPro"/>
</dbReference>
<dbReference type="InterPro" id="IPR011017">
    <property type="entry name" value="TRASH_dom"/>
</dbReference>
<evidence type="ECO:0000256" key="6">
    <source>
        <dbReference type="ARBA" id="ARBA00059003"/>
    </source>
</evidence>
<protein>
    <recommendedName>
        <fullName evidence="5">Probable ribosome biogenesis protein RLP24</fullName>
    </recommendedName>
</protein>
<evidence type="ECO:0000259" key="9">
    <source>
        <dbReference type="SMART" id="SM00746"/>
    </source>
</evidence>
<keyword evidence="3" id="KW-0690">Ribosome biogenesis</keyword>
<dbReference type="Proteomes" id="UP001497623">
    <property type="component" value="Unassembled WGS sequence"/>
</dbReference>
<name>A0AAV2RN95_MEGNR</name>
<dbReference type="InterPro" id="IPR038630">
    <property type="entry name" value="L24e/L24_sf"/>
</dbReference>
<comment type="caution">
    <text evidence="10">The sequence shown here is derived from an EMBL/GenBank/DDBJ whole genome shotgun (WGS) entry which is preliminary data.</text>
</comment>
<dbReference type="AlphaFoldDB" id="A0AAV2RN95"/>
<dbReference type="InterPro" id="IPR000988">
    <property type="entry name" value="Ribosomal_eL24-rel_N"/>
</dbReference>
<feature type="non-terminal residue" evidence="10">
    <location>
        <position position="213"/>
    </location>
</feature>